<evidence type="ECO:0000256" key="1">
    <source>
        <dbReference type="SAM" id="MobiDB-lite"/>
    </source>
</evidence>
<sequence length="236" mass="24641">MAAAVVAAVVSQLALTVDLALDAGRDVTTTVANFFSFFTILSNVSAAIVLAVAGVHGLRHPARTDGRPLAVALASVTTYMVITGIVYNLLLRGIELAPGTTVPWSNEVLHVVAPLFLALDLFLGPRRRALVWRALWAIVAFPIVWVVYTMVRGTLVTNPVTGDPFWYPYPFLNPNNPALQPPGYAGVAVYIVGIAVGILFVGAAVVFLGRRRAQRPAGASDSSGSSSGSSAGSAAG</sequence>
<dbReference type="InterPro" id="IPR049713">
    <property type="entry name" value="Pr6Pr-like"/>
</dbReference>
<keyword evidence="2" id="KW-1133">Transmembrane helix</keyword>
<feature type="region of interest" description="Disordered" evidence="1">
    <location>
        <begin position="215"/>
        <end position="236"/>
    </location>
</feature>
<reference evidence="3" key="1">
    <citation type="submission" date="2021-06" db="EMBL/GenBank/DDBJ databases">
        <title>Genome-based taxonomic framework of Microbacterium strains isolated from marine environment, the description of four new species and reclassification of four preexisting species.</title>
        <authorList>
            <person name="Lee S.D."/>
            <person name="Kim S.-M."/>
            <person name="Byeon Y.-S."/>
            <person name="Yang H.L."/>
            <person name="Kim I.S."/>
        </authorList>
    </citation>
    <scope>NUCLEOTIDE SEQUENCE</scope>
    <source>
        <strain evidence="3">KACC 20510</strain>
    </source>
</reference>
<proteinExistence type="predicted"/>
<feature type="transmembrane region" description="Helical" evidence="2">
    <location>
        <begin position="36"/>
        <end position="58"/>
    </location>
</feature>
<evidence type="ECO:0000313" key="4">
    <source>
        <dbReference type="Proteomes" id="UP001172731"/>
    </source>
</evidence>
<keyword evidence="2" id="KW-0812">Transmembrane</keyword>
<organism evidence="3 4">
    <name type="scientific">Microbacterium aurantiacum</name>
    <dbReference type="NCBI Taxonomy" id="162393"/>
    <lineage>
        <taxon>Bacteria</taxon>
        <taxon>Bacillati</taxon>
        <taxon>Actinomycetota</taxon>
        <taxon>Actinomycetes</taxon>
        <taxon>Micrococcales</taxon>
        <taxon>Microbacteriaceae</taxon>
        <taxon>Microbacterium</taxon>
    </lineage>
</organism>
<keyword evidence="2" id="KW-0472">Membrane</keyword>
<evidence type="ECO:0000256" key="2">
    <source>
        <dbReference type="SAM" id="Phobius"/>
    </source>
</evidence>
<name>A0ABT8FUB8_9MICO</name>
<feature type="transmembrane region" description="Helical" evidence="2">
    <location>
        <begin position="70"/>
        <end position="90"/>
    </location>
</feature>
<dbReference type="EMBL" id="JAHWXI010000010">
    <property type="protein sequence ID" value="MDN4464766.1"/>
    <property type="molecule type" value="Genomic_DNA"/>
</dbReference>
<evidence type="ECO:0000313" key="3">
    <source>
        <dbReference type="EMBL" id="MDN4464766.1"/>
    </source>
</evidence>
<dbReference type="Proteomes" id="UP001172731">
    <property type="component" value="Unassembled WGS sequence"/>
</dbReference>
<accession>A0ABT8FUB8</accession>
<comment type="caution">
    <text evidence="3">The sequence shown here is derived from an EMBL/GenBank/DDBJ whole genome shotgun (WGS) entry which is preliminary data.</text>
</comment>
<gene>
    <name evidence="3" type="ORF">KZC48_10195</name>
</gene>
<keyword evidence="4" id="KW-1185">Reference proteome</keyword>
<protein>
    <submittedName>
        <fullName evidence="3">Pr6Pr family membrane protein</fullName>
    </submittedName>
</protein>
<feature type="transmembrane region" description="Helical" evidence="2">
    <location>
        <begin position="130"/>
        <end position="151"/>
    </location>
</feature>
<feature type="compositionally biased region" description="Low complexity" evidence="1">
    <location>
        <begin position="217"/>
        <end position="236"/>
    </location>
</feature>
<dbReference type="NCBIfam" id="NF038065">
    <property type="entry name" value="Pr6Pr"/>
    <property type="match status" value="1"/>
</dbReference>
<feature type="transmembrane region" description="Helical" evidence="2">
    <location>
        <begin position="184"/>
        <end position="208"/>
    </location>
</feature>